<evidence type="ECO:0000313" key="6">
    <source>
        <dbReference type="Proteomes" id="UP000002411"/>
    </source>
</evidence>
<evidence type="ECO:0000256" key="3">
    <source>
        <dbReference type="ARBA" id="ARBA00023163"/>
    </source>
</evidence>
<dbReference type="GO" id="GO:0043565">
    <property type="term" value="F:sequence-specific DNA binding"/>
    <property type="evidence" value="ECO:0007669"/>
    <property type="project" value="InterPro"/>
</dbReference>
<dbReference type="InterPro" id="IPR018060">
    <property type="entry name" value="HTH_AraC"/>
</dbReference>
<dbReference type="PRINTS" id="PR00032">
    <property type="entry name" value="HTHARAC"/>
</dbReference>
<gene>
    <name evidence="5" type="ordered locus">CKL_2245</name>
</gene>
<reference evidence="5 6" key="1">
    <citation type="journal article" date="2008" name="Proc. Natl. Acad. Sci. U.S.A.">
        <title>The genome of Clostridium kluyveri, a strict anaerobe with unique metabolic features.</title>
        <authorList>
            <person name="Seedorf H."/>
            <person name="Fricke W.F."/>
            <person name="Veith B."/>
            <person name="Brueggemann H."/>
            <person name="Liesegang H."/>
            <person name="Strittmatter A."/>
            <person name="Miethke M."/>
            <person name="Buckel W."/>
            <person name="Hinderberger J."/>
            <person name="Li F."/>
            <person name="Hagemeier C."/>
            <person name="Thauer R.K."/>
            <person name="Gottschalk G."/>
        </authorList>
    </citation>
    <scope>NUCLEOTIDE SEQUENCE [LARGE SCALE GENOMIC DNA]</scope>
    <source>
        <strain evidence="6">ATCC 8527 / DSM 555 / NCIMB 10680</strain>
    </source>
</reference>
<dbReference type="Gene3D" id="1.10.10.60">
    <property type="entry name" value="Homeodomain-like"/>
    <property type="match status" value="1"/>
</dbReference>
<keyword evidence="3" id="KW-0804">Transcription</keyword>
<dbReference type="SUPFAM" id="SSF46689">
    <property type="entry name" value="Homeodomain-like"/>
    <property type="match status" value="1"/>
</dbReference>
<dbReference type="InterPro" id="IPR020449">
    <property type="entry name" value="Tscrpt_reg_AraC-type_HTH"/>
</dbReference>
<dbReference type="STRING" id="431943.CKL_2245"/>
<organism evidence="5 6">
    <name type="scientific">Clostridium kluyveri (strain ATCC 8527 / DSM 555 / NBRC 12016 / NCIMB 10680 / K1)</name>
    <dbReference type="NCBI Taxonomy" id="431943"/>
    <lineage>
        <taxon>Bacteria</taxon>
        <taxon>Bacillati</taxon>
        <taxon>Bacillota</taxon>
        <taxon>Clostridia</taxon>
        <taxon>Eubacteriales</taxon>
        <taxon>Clostridiaceae</taxon>
        <taxon>Clostridium</taxon>
    </lineage>
</organism>
<dbReference type="PROSITE" id="PS01124">
    <property type="entry name" value="HTH_ARAC_FAMILY_2"/>
    <property type="match status" value="1"/>
</dbReference>
<protein>
    <submittedName>
        <fullName evidence="5">Predicted transcriptional regulator</fullName>
    </submittedName>
</protein>
<proteinExistence type="predicted"/>
<dbReference type="Proteomes" id="UP000002411">
    <property type="component" value="Chromosome"/>
</dbReference>
<feature type="domain" description="HTH araC/xylS-type" evidence="4">
    <location>
        <begin position="1"/>
        <end position="44"/>
    </location>
</feature>
<evidence type="ECO:0000259" key="4">
    <source>
        <dbReference type="PROSITE" id="PS01124"/>
    </source>
</evidence>
<keyword evidence="1" id="KW-0805">Transcription regulation</keyword>
<dbReference type="PANTHER" id="PTHR43280:SF34">
    <property type="entry name" value="ARAC-FAMILY TRANSCRIPTIONAL REGULATOR"/>
    <property type="match status" value="1"/>
</dbReference>
<dbReference type="InterPro" id="IPR009057">
    <property type="entry name" value="Homeodomain-like_sf"/>
</dbReference>
<keyword evidence="6" id="KW-1185">Reference proteome</keyword>
<keyword evidence="2" id="KW-0238">DNA-binding</keyword>
<dbReference type="eggNOG" id="COG2207">
    <property type="taxonomic scope" value="Bacteria"/>
</dbReference>
<dbReference type="Pfam" id="PF12833">
    <property type="entry name" value="HTH_18"/>
    <property type="match status" value="1"/>
</dbReference>
<evidence type="ECO:0000256" key="2">
    <source>
        <dbReference type="ARBA" id="ARBA00023125"/>
    </source>
</evidence>
<accession>A5MZG1</accession>
<dbReference type="AlphaFoldDB" id="A5MZG1"/>
<dbReference type="EMBL" id="CP000673">
    <property type="protein sequence ID" value="EDK34257.1"/>
    <property type="molecule type" value="Genomic_DNA"/>
</dbReference>
<evidence type="ECO:0000256" key="1">
    <source>
        <dbReference type="ARBA" id="ARBA00023015"/>
    </source>
</evidence>
<dbReference type="HOGENOM" id="CLU_2859781_0_0_9"/>
<name>A5MZG1_CLOK5</name>
<dbReference type="KEGG" id="ckl:CKL_2245"/>
<evidence type="ECO:0000313" key="5">
    <source>
        <dbReference type="EMBL" id="EDK34257.1"/>
    </source>
</evidence>
<dbReference type="PANTHER" id="PTHR43280">
    <property type="entry name" value="ARAC-FAMILY TRANSCRIPTIONAL REGULATOR"/>
    <property type="match status" value="1"/>
</dbReference>
<dbReference type="GO" id="GO:0003700">
    <property type="term" value="F:DNA-binding transcription factor activity"/>
    <property type="evidence" value="ECO:0007669"/>
    <property type="project" value="InterPro"/>
</dbReference>
<sequence>MKILLDTDKNISEISEEVGFSHTRYFNKHFKIRFKCTPSQYRKKFKVDEEIFKKQKNSFSGAFR</sequence>